<keyword evidence="2" id="KW-0238">DNA-binding</keyword>
<dbReference type="PANTHER" id="PTHR44688:SF16">
    <property type="entry name" value="DNA-BINDING TRANSCRIPTIONAL ACTIVATOR DEVR_DOSR"/>
    <property type="match status" value="1"/>
</dbReference>
<dbReference type="GO" id="GO:0003677">
    <property type="term" value="F:DNA binding"/>
    <property type="evidence" value="ECO:0007669"/>
    <property type="project" value="UniProtKB-KW"/>
</dbReference>
<dbReference type="GO" id="GO:0006355">
    <property type="term" value="P:regulation of DNA-templated transcription"/>
    <property type="evidence" value="ECO:0007669"/>
    <property type="project" value="InterPro"/>
</dbReference>
<keyword evidence="3" id="KW-0804">Transcription</keyword>
<keyword evidence="1" id="KW-0805">Transcription regulation</keyword>
<evidence type="ECO:0000313" key="6">
    <source>
        <dbReference type="Proteomes" id="UP000244817"/>
    </source>
</evidence>
<dbReference type="InterPro" id="IPR036388">
    <property type="entry name" value="WH-like_DNA-bd_sf"/>
</dbReference>
<dbReference type="OrthoDB" id="9803630at2"/>
<keyword evidence="6" id="KW-1185">Reference proteome</keyword>
<dbReference type="InterPro" id="IPR016032">
    <property type="entry name" value="Sig_transdc_resp-reg_C-effctor"/>
</dbReference>
<dbReference type="Pfam" id="PF00196">
    <property type="entry name" value="GerE"/>
    <property type="match status" value="1"/>
</dbReference>
<dbReference type="Proteomes" id="UP000244817">
    <property type="component" value="Unassembled WGS sequence"/>
</dbReference>
<evidence type="ECO:0000259" key="4">
    <source>
        <dbReference type="PROSITE" id="PS50043"/>
    </source>
</evidence>
<proteinExistence type="predicted"/>
<dbReference type="InterPro" id="IPR036693">
    <property type="entry name" value="TF_LuxR_autoind-bd_dom_sf"/>
</dbReference>
<dbReference type="InterPro" id="IPR000792">
    <property type="entry name" value="Tscrpt_reg_LuxR_C"/>
</dbReference>
<accession>A0A2T7FYE0</accession>
<dbReference type="InterPro" id="IPR005143">
    <property type="entry name" value="TF_LuxR_autoind-bd_dom"/>
</dbReference>
<dbReference type="Pfam" id="PF03472">
    <property type="entry name" value="Autoind_bind"/>
    <property type="match status" value="1"/>
</dbReference>
<dbReference type="EMBL" id="QCYG01000003">
    <property type="protein sequence ID" value="PVA07187.1"/>
    <property type="molecule type" value="Genomic_DNA"/>
</dbReference>
<name>A0A2T7FYE0_9RHOB</name>
<dbReference type="SUPFAM" id="SSF75516">
    <property type="entry name" value="Pheromone-binding domain of LuxR-like quorum-sensing transcription factors"/>
    <property type="match status" value="1"/>
</dbReference>
<evidence type="ECO:0000256" key="1">
    <source>
        <dbReference type="ARBA" id="ARBA00023015"/>
    </source>
</evidence>
<gene>
    <name evidence="5" type="ORF">DC363_04865</name>
</gene>
<comment type="caution">
    <text evidence="5">The sequence shown here is derived from an EMBL/GenBank/DDBJ whole genome shotgun (WGS) entry which is preliminary data.</text>
</comment>
<dbReference type="RefSeq" id="WP_108640016.1">
    <property type="nucleotide sequence ID" value="NZ_QCYG01000003.1"/>
</dbReference>
<evidence type="ECO:0000256" key="2">
    <source>
        <dbReference type="ARBA" id="ARBA00023125"/>
    </source>
</evidence>
<dbReference type="Gene3D" id="1.10.10.10">
    <property type="entry name" value="Winged helix-like DNA-binding domain superfamily/Winged helix DNA-binding domain"/>
    <property type="match status" value="1"/>
</dbReference>
<dbReference type="PANTHER" id="PTHR44688">
    <property type="entry name" value="DNA-BINDING TRANSCRIPTIONAL ACTIVATOR DEVR_DOSR"/>
    <property type="match status" value="1"/>
</dbReference>
<feature type="domain" description="HTH luxR-type" evidence="4">
    <location>
        <begin position="168"/>
        <end position="233"/>
    </location>
</feature>
<sequence length="256" mass="28133">MQANLRQLLQTLDQATELSALQTSILALRDHFGVAHMVYHWVCADGGQFGCGSYPPAWVQHYVDQGYLRIDPVVAACFRRAQPVDWKTLDWSGKPARLVRAEALRAGLGTQGYTIPLHGPQGQFALFSITDTTDDPRWARFIDRHRRDLLLCAHTFNHRAIAIEAQRLPAPVKPLSPREVDVLTHLAMGLARAQVAQRLEISEHTLRAYVESARFKLGASNTVHAVARAVAGGLIVTGGTARDAPPLWPGRAAAAE</sequence>
<evidence type="ECO:0000256" key="3">
    <source>
        <dbReference type="ARBA" id="ARBA00023163"/>
    </source>
</evidence>
<organism evidence="5 6">
    <name type="scientific">Thalassorhabdomicrobium marinisediminis</name>
    <dbReference type="NCBI Taxonomy" id="2170577"/>
    <lineage>
        <taxon>Bacteria</taxon>
        <taxon>Pseudomonadati</taxon>
        <taxon>Pseudomonadota</taxon>
        <taxon>Alphaproteobacteria</taxon>
        <taxon>Rhodobacterales</taxon>
        <taxon>Paracoccaceae</taxon>
        <taxon>Thalassorhabdomicrobium</taxon>
    </lineage>
</organism>
<evidence type="ECO:0000313" key="5">
    <source>
        <dbReference type="EMBL" id="PVA07187.1"/>
    </source>
</evidence>
<dbReference type="CDD" id="cd06170">
    <property type="entry name" value="LuxR_C_like"/>
    <property type="match status" value="1"/>
</dbReference>
<dbReference type="Gene3D" id="3.30.450.80">
    <property type="entry name" value="Transcription factor LuxR-like, autoinducer-binding domain"/>
    <property type="match status" value="1"/>
</dbReference>
<dbReference type="PRINTS" id="PR00038">
    <property type="entry name" value="HTHLUXR"/>
</dbReference>
<dbReference type="AlphaFoldDB" id="A0A2T7FYE0"/>
<reference evidence="5 6" key="1">
    <citation type="submission" date="2018-04" db="EMBL/GenBank/DDBJ databases">
        <title>Pelagivirga bohaiensis gen. nov., sp. nov., a bacterium isolated from the Bohai Sea.</title>
        <authorList>
            <person name="Ji X."/>
        </authorList>
    </citation>
    <scope>NUCLEOTIDE SEQUENCE [LARGE SCALE GENOMIC DNA]</scope>
    <source>
        <strain evidence="5 6">BH-SD16</strain>
    </source>
</reference>
<dbReference type="SUPFAM" id="SSF46894">
    <property type="entry name" value="C-terminal effector domain of the bipartite response regulators"/>
    <property type="match status" value="1"/>
</dbReference>
<dbReference type="PROSITE" id="PS50043">
    <property type="entry name" value="HTH_LUXR_2"/>
    <property type="match status" value="1"/>
</dbReference>
<dbReference type="SMART" id="SM00421">
    <property type="entry name" value="HTH_LUXR"/>
    <property type="match status" value="1"/>
</dbReference>
<protein>
    <submittedName>
        <fullName evidence="5">LuxR family transcriptional regulator</fullName>
    </submittedName>
</protein>